<comment type="caution">
    <text evidence="2">The sequence shown here is derived from an EMBL/GenBank/DDBJ whole genome shotgun (WGS) entry which is preliminary data.</text>
</comment>
<sequence length="292" mass="32477">MVGNKKRDPMSVSNHSQLCIGRQEAAVITFVFSVSLRFLAQLFSRTRATVKRPATAIESSGGKQPSETNGLDPSVPSQMPDSDNSLQKRHSPFKNITGHPFQQHIYAEGVKEPVICCDQVNDVQFPRSGVCMHRMSQHNYTTCASPRHKGDKGRNSNESRGCSHPEQAPYPRATPDWTRPGRAGPALCTGTGWILTGNNCKQDGDPKQRPHRKNAGRYPSGRSSPLQTIRPHHVAMTRSLRIAKSEYCKGKCLDFFAVRQVCKHLEDTAMPTVNGRIAWCALRRLHNSVVPR</sequence>
<protein>
    <submittedName>
        <fullName evidence="2">Uncharacterized protein</fullName>
    </submittedName>
</protein>
<organism evidence="2 3">
    <name type="scientific">Ranatra chinensis</name>
    <dbReference type="NCBI Taxonomy" id="642074"/>
    <lineage>
        <taxon>Eukaryota</taxon>
        <taxon>Metazoa</taxon>
        <taxon>Ecdysozoa</taxon>
        <taxon>Arthropoda</taxon>
        <taxon>Hexapoda</taxon>
        <taxon>Insecta</taxon>
        <taxon>Pterygota</taxon>
        <taxon>Neoptera</taxon>
        <taxon>Paraneoptera</taxon>
        <taxon>Hemiptera</taxon>
        <taxon>Heteroptera</taxon>
        <taxon>Panheteroptera</taxon>
        <taxon>Nepomorpha</taxon>
        <taxon>Nepidae</taxon>
        <taxon>Ranatrinae</taxon>
        <taxon>Ranatra</taxon>
    </lineage>
</organism>
<evidence type="ECO:0000256" key="1">
    <source>
        <dbReference type="SAM" id="MobiDB-lite"/>
    </source>
</evidence>
<gene>
    <name evidence="2" type="ORF">AAG570_009187</name>
</gene>
<accession>A0ABD0YT52</accession>
<evidence type="ECO:0000313" key="2">
    <source>
        <dbReference type="EMBL" id="KAL1139127.1"/>
    </source>
</evidence>
<feature type="region of interest" description="Disordered" evidence="1">
    <location>
        <begin position="199"/>
        <end position="227"/>
    </location>
</feature>
<dbReference type="Proteomes" id="UP001558652">
    <property type="component" value="Unassembled WGS sequence"/>
</dbReference>
<name>A0ABD0YT52_9HEMI</name>
<feature type="compositionally biased region" description="Basic and acidic residues" evidence="1">
    <location>
        <begin position="152"/>
        <end position="163"/>
    </location>
</feature>
<keyword evidence="3" id="KW-1185">Reference proteome</keyword>
<dbReference type="EMBL" id="JBFDAA010000003">
    <property type="protein sequence ID" value="KAL1139127.1"/>
    <property type="molecule type" value="Genomic_DNA"/>
</dbReference>
<feature type="region of interest" description="Disordered" evidence="1">
    <location>
        <begin position="141"/>
        <end position="181"/>
    </location>
</feature>
<dbReference type="AlphaFoldDB" id="A0ABD0YT52"/>
<proteinExistence type="predicted"/>
<feature type="region of interest" description="Disordered" evidence="1">
    <location>
        <begin position="50"/>
        <end position="97"/>
    </location>
</feature>
<evidence type="ECO:0000313" key="3">
    <source>
        <dbReference type="Proteomes" id="UP001558652"/>
    </source>
</evidence>
<feature type="compositionally biased region" description="Polar residues" evidence="1">
    <location>
        <begin position="57"/>
        <end position="85"/>
    </location>
</feature>
<reference evidence="2 3" key="1">
    <citation type="submission" date="2024-07" db="EMBL/GenBank/DDBJ databases">
        <title>Chromosome-level genome assembly of the water stick insect Ranatra chinensis (Heteroptera: Nepidae).</title>
        <authorList>
            <person name="Liu X."/>
        </authorList>
    </citation>
    <scope>NUCLEOTIDE SEQUENCE [LARGE SCALE GENOMIC DNA]</scope>
    <source>
        <strain evidence="2">Cailab_2021Rc</strain>
        <tissue evidence="2">Muscle</tissue>
    </source>
</reference>